<dbReference type="EMBL" id="PNHP01000003">
    <property type="protein sequence ID" value="PMC81399.1"/>
    <property type="molecule type" value="Genomic_DNA"/>
</dbReference>
<sequence>MEREIGNFYIEGYNFDTKTYDNKENTLLLVIDLQEKLMPAIFESEKIVKKSAALLKVFDMYGMKKIATEQYPKGLGQSLGDIKEYLDDDHIFSKTSFDAITDEVSSYLKENKITNVVITGAESHICVFQTVRRLLFGGYKVFVVEDAISSFNKEQKDLGLKAISDMGASLVNTEMLMFDLASDAKDENFKEISKMVKDLRK</sequence>
<organism evidence="2 3">
    <name type="scientific">Anaerococcus hydrogenalis</name>
    <dbReference type="NCBI Taxonomy" id="33029"/>
    <lineage>
        <taxon>Bacteria</taxon>
        <taxon>Bacillati</taxon>
        <taxon>Bacillota</taxon>
        <taxon>Tissierellia</taxon>
        <taxon>Tissierellales</taxon>
        <taxon>Peptoniphilaceae</taxon>
        <taxon>Anaerococcus</taxon>
    </lineage>
</organism>
<dbReference type="AlphaFoldDB" id="A0A2N6UIC7"/>
<gene>
    <name evidence="2" type="ORF">CJ192_05070</name>
</gene>
<comment type="caution">
    <text evidence="2">The sequence shown here is derived from an EMBL/GenBank/DDBJ whole genome shotgun (WGS) entry which is preliminary data.</text>
</comment>
<evidence type="ECO:0000313" key="3">
    <source>
        <dbReference type="Proteomes" id="UP000235658"/>
    </source>
</evidence>
<dbReference type="InterPro" id="IPR050993">
    <property type="entry name" value="Isochorismatase_domain"/>
</dbReference>
<dbReference type="InterPro" id="IPR000868">
    <property type="entry name" value="Isochorismatase-like_dom"/>
</dbReference>
<evidence type="ECO:0000313" key="2">
    <source>
        <dbReference type="EMBL" id="PMC81399.1"/>
    </source>
</evidence>
<dbReference type="Gene3D" id="3.40.50.850">
    <property type="entry name" value="Isochorismatase-like"/>
    <property type="match status" value="1"/>
</dbReference>
<dbReference type="PANTHER" id="PTHR14119">
    <property type="entry name" value="HYDROLASE"/>
    <property type="match status" value="1"/>
</dbReference>
<reference evidence="2 3" key="1">
    <citation type="submission" date="2017-09" db="EMBL/GenBank/DDBJ databases">
        <title>Bacterial strain isolated from the female urinary microbiota.</title>
        <authorList>
            <person name="Thomas-White K."/>
            <person name="Kumar N."/>
            <person name="Forster S."/>
            <person name="Putonti C."/>
            <person name="Lawley T."/>
            <person name="Wolfe A.J."/>
        </authorList>
    </citation>
    <scope>NUCLEOTIDE SEQUENCE [LARGE SCALE GENOMIC DNA]</scope>
    <source>
        <strain evidence="2 3">UMB0204</strain>
    </source>
</reference>
<proteinExistence type="predicted"/>
<accession>A0A2N6UIC7</accession>
<protein>
    <submittedName>
        <fullName evidence="2">Isochorismatase</fullName>
    </submittedName>
</protein>
<evidence type="ECO:0000259" key="1">
    <source>
        <dbReference type="Pfam" id="PF00857"/>
    </source>
</evidence>
<feature type="domain" description="Isochorismatase-like" evidence="1">
    <location>
        <begin position="26"/>
        <end position="174"/>
    </location>
</feature>
<dbReference type="Pfam" id="PF00857">
    <property type="entry name" value="Isochorismatase"/>
    <property type="match status" value="1"/>
</dbReference>
<dbReference type="InterPro" id="IPR036380">
    <property type="entry name" value="Isochorismatase-like_sf"/>
</dbReference>
<dbReference type="PANTHER" id="PTHR14119:SF3">
    <property type="entry name" value="ISOCHORISMATASE DOMAIN-CONTAINING PROTEIN 2"/>
    <property type="match status" value="1"/>
</dbReference>
<dbReference type="Proteomes" id="UP000235658">
    <property type="component" value="Unassembled WGS sequence"/>
</dbReference>
<dbReference type="SUPFAM" id="SSF52499">
    <property type="entry name" value="Isochorismatase-like hydrolases"/>
    <property type="match status" value="1"/>
</dbReference>
<dbReference type="GeneID" id="84578549"/>
<dbReference type="RefSeq" id="WP_102198000.1">
    <property type="nucleotide sequence ID" value="NZ_JAHAHW010000001.1"/>
</dbReference>
<name>A0A2N6UIC7_9FIRM</name>